<dbReference type="Pfam" id="PF00672">
    <property type="entry name" value="HAMP"/>
    <property type="match status" value="1"/>
</dbReference>
<dbReference type="PROSITE" id="PS50885">
    <property type="entry name" value="HAMP"/>
    <property type="match status" value="1"/>
</dbReference>
<keyword evidence="16" id="KW-1185">Reference proteome</keyword>
<dbReference type="InterPro" id="IPR003661">
    <property type="entry name" value="HisK_dim/P_dom"/>
</dbReference>
<dbReference type="RefSeq" id="WP_063831651.1">
    <property type="nucleotide sequence ID" value="NZ_CP134822.1"/>
</dbReference>
<dbReference type="OrthoDB" id="9786919at2"/>
<dbReference type="SMART" id="SM00304">
    <property type="entry name" value="HAMP"/>
    <property type="match status" value="1"/>
</dbReference>
<dbReference type="EMBL" id="JNAD02000014">
    <property type="protein sequence ID" value="RKM92323.1"/>
    <property type="molecule type" value="Genomic_DNA"/>
</dbReference>
<keyword evidence="8 12" id="KW-1133">Transmembrane helix</keyword>
<evidence type="ECO:0000256" key="10">
    <source>
        <dbReference type="ARBA" id="ARBA00023136"/>
    </source>
</evidence>
<proteinExistence type="predicted"/>
<organism evidence="15 16">
    <name type="scientific">Streptomyces xinghaiensis</name>
    <dbReference type="NCBI Taxonomy" id="1038928"/>
    <lineage>
        <taxon>Bacteria</taxon>
        <taxon>Bacillati</taxon>
        <taxon>Actinomycetota</taxon>
        <taxon>Actinomycetes</taxon>
        <taxon>Kitasatosporales</taxon>
        <taxon>Streptomycetaceae</taxon>
        <taxon>Streptomyces</taxon>
    </lineage>
</organism>
<evidence type="ECO:0000259" key="14">
    <source>
        <dbReference type="PROSITE" id="PS50885"/>
    </source>
</evidence>
<dbReference type="InterPro" id="IPR050428">
    <property type="entry name" value="TCS_sensor_his_kinase"/>
</dbReference>
<dbReference type="CDD" id="cd00082">
    <property type="entry name" value="HisKA"/>
    <property type="match status" value="1"/>
</dbReference>
<evidence type="ECO:0000256" key="1">
    <source>
        <dbReference type="ARBA" id="ARBA00000085"/>
    </source>
</evidence>
<evidence type="ECO:0000313" key="15">
    <source>
        <dbReference type="EMBL" id="RKM92323.1"/>
    </source>
</evidence>
<dbReference type="EC" id="2.7.13.3" evidence="3"/>
<dbReference type="InterPro" id="IPR036890">
    <property type="entry name" value="HATPase_C_sf"/>
</dbReference>
<accession>A0A3M8F108</accession>
<dbReference type="GO" id="GO:0000155">
    <property type="term" value="F:phosphorelay sensor kinase activity"/>
    <property type="evidence" value="ECO:0007669"/>
    <property type="project" value="InterPro"/>
</dbReference>
<dbReference type="CDD" id="cd06225">
    <property type="entry name" value="HAMP"/>
    <property type="match status" value="1"/>
</dbReference>
<comment type="subcellular location">
    <subcellularLocation>
        <location evidence="2">Cell membrane</location>
    </subcellularLocation>
</comment>
<comment type="catalytic activity">
    <reaction evidence="1">
        <text>ATP + protein L-histidine = ADP + protein N-phospho-L-histidine.</text>
        <dbReference type="EC" id="2.7.13.3"/>
    </reaction>
</comment>
<dbReference type="PANTHER" id="PTHR45436">
    <property type="entry name" value="SENSOR HISTIDINE KINASE YKOH"/>
    <property type="match status" value="1"/>
</dbReference>
<reference evidence="15 16" key="1">
    <citation type="journal article" date="2014" name="Genome Announc.">
        <title>Draft Genome Sequence of Streptomyces fradiae ATCC 19609, a Strain Highly Sensitive to Antibiotics.</title>
        <authorList>
            <person name="Bekker O.B."/>
            <person name="Klimina K.M."/>
            <person name="Vatlin A.A."/>
            <person name="Zakharevich N.V."/>
            <person name="Kasianov A.S."/>
            <person name="Danilenko V.N."/>
        </authorList>
    </citation>
    <scope>NUCLEOTIDE SEQUENCE [LARGE SCALE GENOMIC DNA]</scope>
    <source>
        <strain evidence="15 16">ATCC 19609</strain>
    </source>
</reference>
<keyword evidence="6 12" id="KW-0812">Transmembrane</keyword>
<keyword evidence="7" id="KW-0418">Kinase</keyword>
<keyword evidence="4" id="KW-0597">Phosphoprotein</keyword>
<dbReference type="SMART" id="SM00387">
    <property type="entry name" value="HATPase_c"/>
    <property type="match status" value="1"/>
</dbReference>
<dbReference type="Pfam" id="PF00512">
    <property type="entry name" value="HisKA"/>
    <property type="match status" value="1"/>
</dbReference>
<dbReference type="Gene3D" id="1.10.287.130">
    <property type="match status" value="1"/>
</dbReference>
<dbReference type="PRINTS" id="PR00344">
    <property type="entry name" value="BCTRLSENSOR"/>
</dbReference>
<dbReference type="Pfam" id="PF02518">
    <property type="entry name" value="HATPase_c"/>
    <property type="match status" value="1"/>
</dbReference>
<evidence type="ECO:0000256" key="5">
    <source>
        <dbReference type="ARBA" id="ARBA00022679"/>
    </source>
</evidence>
<feature type="domain" description="HAMP" evidence="14">
    <location>
        <begin position="135"/>
        <end position="188"/>
    </location>
</feature>
<evidence type="ECO:0000256" key="7">
    <source>
        <dbReference type="ARBA" id="ARBA00022777"/>
    </source>
</evidence>
<dbReference type="SUPFAM" id="SSF55874">
    <property type="entry name" value="ATPase domain of HSP90 chaperone/DNA topoisomerase II/histidine kinase"/>
    <property type="match status" value="1"/>
</dbReference>
<dbReference type="PROSITE" id="PS50109">
    <property type="entry name" value="HIS_KIN"/>
    <property type="match status" value="1"/>
</dbReference>
<dbReference type="GO" id="GO:0005886">
    <property type="term" value="C:plasma membrane"/>
    <property type="evidence" value="ECO:0007669"/>
    <property type="project" value="UniProtKB-SubCell"/>
</dbReference>
<evidence type="ECO:0000256" key="12">
    <source>
        <dbReference type="SAM" id="Phobius"/>
    </source>
</evidence>
<evidence type="ECO:0000313" key="16">
    <source>
        <dbReference type="Proteomes" id="UP000028058"/>
    </source>
</evidence>
<evidence type="ECO:0000256" key="11">
    <source>
        <dbReference type="SAM" id="MobiDB-lite"/>
    </source>
</evidence>
<evidence type="ECO:0000256" key="9">
    <source>
        <dbReference type="ARBA" id="ARBA00023012"/>
    </source>
</evidence>
<feature type="domain" description="Histidine kinase" evidence="13">
    <location>
        <begin position="196"/>
        <end position="408"/>
    </location>
</feature>
<keyword evidence="9" id="KW-0902">Two-component regulatory system</keyword>
<feature type="transmembrane region" description="Helical" evidence="12">
    <location>
        <begin position="27"/>
        <end position="50"/>
    </location>
</feature>
<feature type="region of interest" description="Disordered" evidence="11">
    <location>
        <begin position="409"/>
        <end position="446"/>
    </location>
</feature>
<dbReference type="AlphaFoldDB" id="A0A3M8F108"/>
<dbReference type="InterPro" id="IPR004358">
    <property type="entry name" value="Sig_transdc_His_kin-like_C"/>
</dbReference>
<evidence type="ECO:0000256" key="8">
    <source>
        <dbReference type="ARBA" id="ARBA00022989"/>
    </source>
</evidence>
<gene>
    <name evidence="15" type="ORF">SFRA_025995</name>
</gene>
<evidence type="ECO:0000256" key="4">
    <source>
        <dbReference type="ARBA" id="ARBA00022553"/>
    </source>
</evidence>
<dbReference type="SMART" id="SM00388">
    <property type="entry name" value="HisKA"/>
    <property type="match status" value="1"/>
</dbReference>
<sequence length="446" mass="47515">MRRPPRFPPSLTSAVRRLLPRRVRVRLTLLYGVLFVASGVVLLTITYLLVSHSPAKYVLARTGTGTLPVPGGEGGLTLGRPDGGSSGLLDAVTRELRDQALRQHQAEMHHLLVQSGIALAITAVISILLGWLVAGRVLRPLRTMTGTIQRISARNLHARLGVTGPADELKDLADTVDGLLGRLETALDSHKRFVANAAHELRTPLTLEHALLEEALIDREATVESFRSNFERLLEISKQQARLLESLLTLSGSEHGLEHREPLDLAVLAGQIADASRPETERRGLRMRTALEPAPATGDSALVLRLVANLVENAMGYNVPGGLVEITTGTATGRSLVSVANTGPEVPPEQVQRLFEPFQRLGRTADDGHHGLGLSIVRAIAVAHDAGFAARARPGGGLVVQVAFPLRTDGPGRDGIRRPALAAAQSGGLPAGPPWSGGRAGPARPR</sequence>
<feature type="transmembrane region" description="Helical" evidence="12">
    <location>
        <begin position="111"/>
        <end position="134"/>
    </location>
</feature>
<comment type="caution">
    <text evidence="15">The sequence shown here is derived from an EMBL/GenBank/DDBJ whole genome shotgun (WGS) entry which is preliminary data.</text>
</comment>
<dbReference type="PANTHER" id="PTHR45436:SF5">
    <property type="entry name" value="SENSOR HISTIDINE KINASE TRCS"/>
    <property type="match status" value="1"/>
</dbReference>
<evidence type="ECO:0000256" key="6">
    <source>
        <dbReference type="ARBA" id="ARBA00022692"/>
    </source>
</evidence>
<protein>
    <recommendedName>
        <fullName evidence="3">histidine kinase</fullName>
        <ecNumber evidence="3">2.7.13.3</ecNumber>
    </recommendedName>
</protein>
<dbReference type="SUPFAM" id="SSF47384">
    <property type="entry name" value="Homodimeric domain of signal transducing histidine kinase"/>
    <property type="match status" value="1"/>
</dbReference>
<dbReference type="Gene3D" id="6.10.340.10">
    <property type="match status" value="1"/>
</dbReference>
<dbReference type="Proteomes" id="UP000028058">
    <property type="component" value="Unassembled WGS sequence"/>
</dbReference>
<keyword evidence="5" id="KW-0808">Transferase</keyword>
<dbReference type="SUPFAM" id="SSF158472">
    <property type="entry name" value="HAMP domain-like"/>
    <property type="match status" value="1"/>
</dbReference>
<dbReference type="Gene3D" id="3.30.565.10">
    <property type="entry name" value="Histidine kinase-like ATPase, C-terminal domain"/>
    <property type="match status" value="1"/>
</dbReference>
<evidence type="ECO:0000256" key="2">
    <source>
        <dbReference type="ARBA" id="ARBA00004236"/>
    </source>
</evidence>
<dbReference type="InterPro" id="IPR005467">
    <property type="entry name" value="His_kinase_dom"/>
</dbReference>
<evidence type="ECO:0000259" key="13">
    <source>
        <dbReference type="PROSITE" id="PS50109"/>
    </source>
</evidence>
<dbReference type="InterPro" id="IPR003594">
    <property type="entry name" value="HATPase_dom"/>
</dbReference>
<evidence type="ECO:0000256" key="3">
    <source>
        <dbReference type="ARBA" id="ARBA00012438"/>
    </source>
</evidence>
<name>A0A3M8F108_9ACTN</name>
<keyword evidence="10 12" id="KW-0472">Membrane</keyword>
<dbReference type="InterPro" id="IPR003660">
    <property type="entry name" value="HAMP_dom"/>
</dbReference>
<dbReference type="InterPro" id="IPR036097">
    <property type="entry name" value="HisK_dim/P_sf"/>
</dbReference>